<feature type="chain" id="PRO_5038450110" evidence="2">
    <location>
        <begin position="23"/>
        <end position="682"/>
    </location>
</feature>
<dbReference type="SUPFAM" id="SSF51126">
    <property type="entry name" value="Pectin lyase-like"/>
    <property type="match status" value="1"/>
</dbReference>
<dbReference type="Gene3D" id="2.40.128.340">
    <property type="match status" value="2"/>
</dbReference>
<dbReference type="InterPro" id="IPR028994">
    <property type="entry name" value="Integrin_alpha_N"/>
</dbReference>
<reference evidence="3 4" key="1">
    <citation type="submission" date="2018-03" db="EMBL/GenBank/DDBJ databases">
        <title>Genomic Encyclopedia of Archaeal and Bacterial Type Strains, Phase II (KMG-II): from individual species to whole genera.</title>
        <authorList>
            <person name="Goeker M."/>
        </authorList>
    </citation>
    <scope>NUCLEOTIDE SEQUENCE [LARGE SCALE GENOMIC DNA]</scope>
    <source>
        <strain evidence="3 4">DSM 45211</strain>
    </source>
</reference>
<comment type="caution">
    <text evidence="3">The sequence shown here is derived from an EMBL/GenBank/DDBJ whole genome shotgun (WGS) entry which is preliminary data.</text>
</comment>
<dbReference type="InterPro" id="IPR011050">
    <property type="entry name" value="Pectin_lyase_fold/virulence"/>
</dbReference>
<dbReference type="Proteomes" id="UP000243528">
    <property type="component" value="Unassembled WGS sequence"/>
</dbReference>
<organism evidence="3 4">
    <name type="scientific">Haloactinopolyspora alba</name>
    <dbReference type="NCBI Taxonomy" id="648780"/>
    <lineage>
        <taxon>Bacteria</taxon>
        <taxon>Bacillati</taxon>
        <taxon>Actinomycetota</taxon>
        <taxon>Actinomycetes</taxon>
        <taxon>Jiangellales</taxon>
        <taxon>Jiangellaceae</taxon>
        <taxon>Haloactinopolyspora</taxon>
    </lineage>
</organism>
<dbReference type="InterPro" id="IPR012334">
    <property type="entry name" value="Pectin_lyas_fold"/>
</dbReference>
<keyword evidence="4" id="KW-1185">Reference proteome</keyword>
<dbReference type="PANTHER" id="PTHR46580">
    <property type="entry name" value="SENSOR KINASE-RELATED"/>
    <property type="match status" value="1"/>
</dbReference>
<name>A0A2P8E0U1_9ACTN</name>
<dbReference type="InterPro" id="IPR013517">
    <property type="entry name" value="FG-GAP"/>
</dbReference>
<accession>A0A2P8E0U1</accession>
<proteinExistence type="predicted"/>
<protein>
    <submittedName>
        <fullName evidence="3">Pectate lyase-like protein</fullName>
    </submittedName>
</protein>
<dbReference type="Gene3D" id="2.160.20.10">
    <property type="entry name" value="Single-stranded right-handed beta-helix, Pectin lyase-like"/>
    <property type="match status" value="1"/>
</dbReference>
<evidence type="ECO:0000256" key="1">
    <source>
        <dbReference type="ARBA" id="ARBA00022729"/>
    </source>
</evidence>
<dbReference type="EMBL" id="PYGE01000008">
    <property type="protein sequence ID" value="PSL03095.1"/>
    <property type="molecule type" value="Genomic_DNA"/>
</dbReference>
<keyword evidence="3" id="KW-0456">Lyase</keyword>
<dbReference type="SUPFAM" id="SSF69318">
    <property type="entry name" value="Integrin alpha N-terminal domain"/>
    <property type="match status" value="1"/>
</dbReference>
<dbReference type="AlphaFoldDB" id="A0A2P8E0U1"/>
<evidence type="ECO:0000313" key="4">
    <source>
        <dbReference type="Proteomes" id="UP000243528"/>
    </source>
</evidence>
<evidence type="ECO:0000256" key="2">
    <source>
        <dbReference type="SAM" id="SignalP"/>
    </source>
</evidence>
<evidence type="ECO:0000313" key="3">
    <source>
        <dbReference type="EMBL" id="PSL03095.1"/>
    </source>
</evidence>
<dbReference type="GO" id="GO:0016829">
    <property type="term" value="F:lyase activity"/>
    <property type="evidence" value="ECO:0007669"/>
    <property type="project" value="UniProtKB-KW"/>
</dbReference>
<dbReference type="Pfam" id="PF13517">
    <property type="entry name" value="FG-GAP_3"/>
    <property type="match status" value="1"/>
</dbReference>
<keyword evidence="1 2" id="KW-0732">Signal</keyword>
<gene>
    <name evidence="3" type="ORF">CLV30_1087</name>
</gene>
<feature type="signal peptide" evidence="2">
    <location>
        <begin position="1"/>
        <end position="22"/>
    </location>
</feature>
<sequence>MRRTMSALASAGLVLASATAVTAEARASERDRRAPAAAAGDVVSVADHRSGNDDAAAIEAAIAASDTGDTVFFPAGEYVLDRPFRFASDRTYRGADGATVRSADADGLTIAHTAATPLRDVTIRGLTFDNVRITLTGTARYSSFRNVTFLGCRFEGGHESAEWSDPYLRLTYTEGVTVDSCEFLRSAGHGGRGVMARTTRLTVIKDSYFGTTRDLTPGVPYGHFRTAINISGYDTARKAGSQGTVVDGNVWRRTPDPRVPAACEQCQDHGLYAWGTDRLFVVGNHADGWDTTAAGGALKLRNQEDTFVLGNSLSRSGILTYVYDSDDMPRHLRRMVIRGNTIDVARGHRCRGAYCGISFWRNFTGDGRYEQGVRITGNRFTDGGSIRISRGRGSRFCVEGNANASVRQSATRGVRRDCSPPPAWTRPLAGLHRGDFNGDGAEDFVHHVRPDDARGYWRAHLSAGDGFTSARWPADPYTSARTSAYGVQVGDFDGDGLDDLTYAGYCGDRVPCWRMHRSTGTRFEPATEWGADVYPSGETRRYGFAAGDFDGDGRDDLVARGYCGDREPCWRFQLSTGSGFAAHDAGGDARLGDGRVTSEFMIGDYDGDGRDDVAYFGRCGDDARTRWRFHLSDGDGFDVRCSPSATLHPRAPKMSRTADGRFWPSAVGRAQLRDGTQAPSRK</sequence>